<comment type="caution">
    <text evidence="2">The sequence shown here is derived from an EMBL/GenBank/DDBJ whole genome shotgun (WGS) entry which is preliminary data.</text>
</comment>
<dbReference type="EMBL" id="NJES01000011">
    <property type="protein sequence ID" value="PHH80675.1"/>
    <property type="molecule type" value="Genomic_DNA"/>
</dbReference>
<name>A0A2C5ZFF8_9HYPO</name>
<evidence type="ECO:0000256" key="1">
    <source>
        <dbReference type="SAM" id="MobiDB-lite"/>
    </source>
</evidence>
<reference evidence="2 3" key="1">
    <citation type="submission" date="2017-06" db="EMBL/GenBank/DDBJ databases">
        <title>Ant-infecting Ophiocordyceps genomes reveal a high diversity of potential behavioral manipulation genes and a possible major role for enterotoxins.</title>
        <authorList>
            <person name="De Bekker C."/>
            <person name="Evans H.C."/>
            <person name="Brachmann A."/>
            <person name="Hughes D.P."/>
        </authorList>
    </citation>
    <scope>NUCLEOTIDE SEQUENCE [LARGE SCALE GENOMIC DNA]</scope>
    <source>
        <strain evidence="2 3">Map16</strain>
    </source>
</reference>
<gene>
    <name evidence="2" type="ORF">CDD80_355</name>
</gene>
<dbReference type="AlphaFoldDB" id="A0A2C5ZFF8"/>
<feature type="region of interest" description="Disordered" evidence="1">
    <location>
        <begin position="42"/>
        <end position="125"/>
    </location>
</feature>
<evidence type="ECO:0000313" key="2">
    <source>
        <dbReference type="EMBL" id="PHH80675.1"/>
    </source>
</evidence>
<sequence length="143" mass="15275">MTPETSNDSAIETMAPKLSEDEIDDIIYFSRTGETTTLLETLSTLSSREKTSPTQILNATRDESSSTPLHMSSANGHLGTFPPPSSPSTLKRRRDNARDPGAGTGRRCGQRAWQHGSSLGGAGWTSPRCAASGREWCFGGGSE</sequence>
<evidence type="ECO:0000313" key="3">
    <source>
        <dbReference type="Proteomes" id="UP000226431"/>
    </source>
</evidence>
<protein>
    <submittedName>
        <fullName evidence="2">Uncharacterized protein</fullName>
    </submittedName>
</protein>
<dbReference type="InterPro" id="IPR036770">
    <property type="entry name" value="Ankyrin_rpt-contain_sf"/>
</dbReference>
<dbReference type="STRING" id="2004952.A0A2C5ZFF8"/>
<organism evidence="2 3">
    <name type="scientific">Ophiocordyceps camponoti-rufipedis</name>
    <dbReference type="NCBI Taxonomy" id="2004952"/>
    <lineage>
        <taxon>Eukaryota</taxon>
        <taxon>Fungi</taxon>
        <taxon>Dikarya</taxon>
        <taxon>Ascomycota</taxon>
        <taxon>Pezizomycotina</taxon>
        <taxon>Sordariomycetes</taxon>
        <taxon>Hypocreomycetidae</taxon>
        <taxon>Hypocreales</taxon>
        <taxon>Ophiocordycipitaceae</taxon>
        <taxon>Ophiocordyceps</taxon>
    </lineage>
</organism>
<accession>A0A2C5ZFF8</accession>
<proteinExistence type="predicted"/>
<keyword evidence="3" id="KW-1185">Reference proteome</keyword>
<dbReference type="Proteomes" id="UP000226431">
    <property type="component" value="Unassembled WGS sequence"/>
</dbReference>
<dbReference type="OrthoDB" id="10057496at2759"/>
<feature type="compositionally biased region" description="Polar residues" evidence="1">
    <location>
        <begin position="65"/>
        <end position="75"/>
    </location>
</feature>
<dbReference type="Gene3D" id="1.25.40.20">
    <property type="entry name" value="Ankyrin repeat-containing domain"/>
    <property type="match status" value="1"/>
</dbReference>